<dbReference type="RefSeq" id="WP_155702831.1">
    <property type="nucleotide sequence ID" value="NZ_CP034235.1"/>
</dbReference>
<dbReference type="NCBIfam" id="NF033788">
    <property type="entry name" value="HTH_metalloreg"/>
    <property type="match status" value="1"/>
</dbReference>
<dbReference type="OrthoDB" id="9798835at2"/>
<keyword evidence="1" id="KW-0805">Transcription regulation</keyword>
<dbReference type="PRINTS" id="PR00778">
    <property type="entry name" value="HTHARSR"/>
</dbReference>
<dbReference type="GO" id="GO:0003677">
    <property type="term" value="F:DNA binding"/>
    <property type="evidence" value="ECO:0007669"/>
    <property type="project" value="UniProtKB-KW"/>
</dbReference>
<keyword evidence="3" id="KW-0804">Transcription</keyword>
<evidence type="ECO:0000256" key="2">
    <source>
        <dbReference type="ARBA" id="ARBA00023125"/>
    </source>
</evidence>
<evidence type="ECO:0000256" key="3">
    <source>
        <dbReference type="ARBA" id="ARBA00023163"/>
    </source>
</evidence>
<dbReference type="PANTHER" id="PTHR33154:SF12">
    <property type="entry name" value="TRANSCRIPTIONAL REGULATORY PROTEIN"/>
    <property type="match status" value="1"/>
</dbReference>
<dbReference type="Pfam" id="PF12840">
    <property type="entry name" value="HTH_20"/>
    <property type="match status" value="1"/>
</dbReference>
<dbReference type="SUPFAM" id="SSF46785">
    <property type="entry name" value="Winged helix' DNA-binding domain"/>
    <property type="match status" value="1"/>
</dbReference>
<name>A0A6B8RN41_9BACL</name>
<dbReference type="AlphaFoldDB" id="A0A6B8RN41"/>
<dbReference type="InterPro" id="IPR051081">
    <property type="entry name" value="HTH_MetalResp_TranReg"/>
</dbReference>
<reference evidence="6" key="1">
    <citation type="submission" date="2018-11" db="EMBL/GenBank/DDBJ databases">
        <title>Complete genome sequence of Paenibacillus sp. ML311-T8.</title>
        <authorList>
            <person name="Nam Y.-D."/>
            <person name="Kang J."/>
            <person name="Chung W.-H."/>
            <person name="Park Y.S."/>
        </authorList>
    </citation>
    <scope>NUCLEOTIDE SEQUENCE [LARGE SCALE GENOMIC DNA]</scope>
    <source>
        <strain evidence="6">ML311-T8</strain>
    </source>
</reference>
<dbReference type="SMART" id="SM00418">
    <property type="entry name" value="HTH_ARSR"/>
    <property type="match status" value="1"/>
</dbReference>
<dbReference type="InterPro" id="IPR036388">
    <property type="entry name" value="WH-like_DNA-bd_sf"/>
</dbReference>
<dbReference type="GO" id="GO:0003700">
    <property type="term" value="F:DNA-binding transcription factor activity"/>
    <property type="evidence" value="ECO:0007669"/>
    <property type="project" value="InterPro"/>
</dbReference>
<dbReference type="InterPro" id="IPR036390">
    <property type="entry name" value="WH_DNA-bd_sf"/>
</dbReference>
<dbReference type="InterPro" id="IPR011991">
    <property type="entry name" value="ArsR-like_HTH"/>
</dbReference>
<feature type="domain" description="HTH arsR-type" evidence="4">
    <location>
        <begin position="6"/>
        <end position="100"/>
    </location>
</feature>
<organism evidence="5 6">
    <name type="scientific">Paenibacillus psychroresistens</name>
    <dbReference type="NCBI Taxonomy" id="1778678"/>
    <lineage>
        <taxon>Bacteria</taxon>
        <taxon>Bacillati</taxon>
        <taxon>Bacillota</taxon>
        <taxon>Bacilli</taxon>
        <taxon>Bacillales</taxon>
        <taxon>Paenibacillaceae</taxon>
        <taxon>Paenibacillus</taxon>
    </lineage>
</organism>
<dbReference type="CDD" id="cd00090">
    <property type="entry name" value="HTH_ARSR"/>
    <property type="match status" value="1"/>
</dbReference>
<keyword evidence="2" id="KW-0238">DNA-binding</keyword>
<sequence length="104" mass="11919">MRKLNQPEASEMNLTTILKALSDPYRLKIVFCLAQTGEKNCSAFQGDTISKSTLSHHVKLLREAGVLQLRIDGKQHFYSIRWDGLNEYFPGLLQLILQTEEVRI</sequence>
<evidence type="ECO:0000259" key="4">
    <source>
        <dbReference type="PROSITE" id="PS50987"/>
    </source>
</evidence>
<dbReference type="InterPro" id="IPR001845">
    <property type="entry name" value="HTH_ArsR_DNA-bd_dom"/>
</dbReference>
<keyword evidence="6" id="KW-1185">Reference proteome</keyword>
<evidence type="ECO:0000256" key="1">
    <source>
        <dbReference type="ARBA" id="ARBA00023015"/>
    </source>
</evidence>
<accession>A0A6B8RN41</accession>
<evidence type="ECO:0000313" key="5">
    <source>
        <dbReference type="EMBL" id="QGQ97730.1"/>
    </source>
</evidence>
<protein>
    <submittedName>
        <fullName evidence="5">Transcriptional regulator</fullName>
    </submittedName>
</protein>
<dbReference type="EMBL" id="CP034235">
    <property type="protein sequence ID" value="QGQ97730.1"/>
    <property type="molecule type" value="Genomic_DNA"/>
</dbReference>
<gene>
    <name evidence="5" type="ORF">EHS13_24005</name>
</gene>
<dbReference type="Gene3D" id="1.10.10.10">
    <property type="entry name" value="Winged helix-like DNA-binding domain superfamily/Winged helix DNA-binding domain"/>
    <property type="match status" value="1"/>
</dbReference>
<proteinExistence type="predicted"/>
<dbReference type="KEGG" id="ppsc:EHS13_24005"/>
<dbReference type="Proteomes" id="UP000426246">
    <property type="component" value="Chromosome"/>
</dbReference>
<dbReference type="PROSITE" id="PS50987">
    <property type="entry name" value="HTH_ARSR_2"/>
    <property type="match status" value="1"/>
</dbReference>
<evidence type="ECO:0000313" key="6">
    <source>
        <dbReference type="Proteomes" id="UP000426246"/>
    </source>
</evidence>
<dbReference type="PANTHER" id="PTHR33154">
    <property type="entry name" value="TRANSCRIPTIONAL REGULATOR, ARSR FAMILY"/>
    <property type="match status" value="1"/>
</dbReference>